<evidence type="ECO:0000313" key="1">
    <source>
        <dbReference type="EMBL" id="OTP80266.1"/>
    </source>
</evidence>
<dbReference type="AlphaFoldDB" id="A0A2C9XVI1"/>
<protein>
    <submittedName>
        <fullName evidence="1">Mobile element protein</fullName>
    </submittedName>
</protein>
<evidence type="ECO:0000313" key="2">
    <source>
        <dbReference type="Proteomes" id="UP000194546"/>
    </source>
</evidence>
<dbReference type="Proteomes" id="UP000194546">
    <property type="component" value="Unassembled WGS sequence"/>
</dbReference>
<sequence>MRSLFYSTFSKNRDRLLEHDVLVSLFNETVQTARERGYLSGEHYSVDGTLIQAWAGHKSFVPKVSPDDDARLLTNRPRRMTIGADRKVVTRRINPRLMSRRACFARGRQLGRCSVVWTMS</sequence>
<dbReference type="EMBL" id="NBTY01000007">
    <property type="protein sequence ID" value="OTP80266.1"/>
    <property type="molecule type" value="Genomic_DNA"/>
</dbReference>
<accession>A0A2C9XVI1</accession>
<proteinExistence type="predicted"/>
<comment type="caution">
    <text evidence="1">The sequence shown here is derived from an EMBL/GenBank/DDBJ whole genome shotgun (WGS) entry which is preliminary data.</text>
</comment>
<reference evidence="1 2" key="1">
    <citation type="submission" date="2017-03" db="EMBL/GenBank/DDBJ databases">
        <title>Genome analysis of strain PAMC 26510.</title>
        <authorList>
            <person name="Oh H.-M."/>
            <person name="Yang J.-A."/>
        </authorList>
    </citation>
    <scope>NUCLEOTIDE SEQUENCE [LARGE SCALE GENOMIC DNA]</scope>
    <source>
        <strain evidence="1 2">PAMC 26510</strain>
    </source>
</reference>
<gene>
    <name evidence="1" type="ORF">PAMC26510_03155</name>
</gene>
<name>A0A2C9XVI1_CABSO</name>
<organism evidence="1 2">
    <name type="scientific">Caballeronia sordidicola</name>
    <name type="common">Burkholderia sordidicola</name>
    <dbReference type="NCBI Taxonomy" id="196367"/>
    <lineage>
        <taxon>Bacteria</taxon>
        <taxon>Pseudomonadati</taxon>
        <taxon>Pseudomonadota</taxon>
        <taxon>Betaproteobacteria</taxon>
        <taxon>Burkholderiales</taxon>
        <taxon>Burkholderiaceae</taxon>
        <taxon>Caballeronia</taxon>
    </lineage>
</organism>